<evidence type="ECO:0000256" key="1">
    <source>
        <dbReference type="ARBA" id="ARBA00004117"/>
    </source>
</evidence>
<reference evidence="9" key="1">
    <citation type="submission" date="2018-05" db="EMBL/GenBank/DDBJ databases">
        <authorList>
            <person name="Lanie J.A."/>
            <person name="Ng W.-L."/>
            <person name="Kazmierczak K.M."/>
            <person name="Andrzejewski T.M."/>
            <person name="Davidsen T.M."/>
            <person name="Wayne K.J."/>
            <person name="Tettelin H."/>
            <person name="Glass J.I."/>
            <person name="Rusch D."/>
            <person name="Podicherti R."/>
            <person name="Tsui H.-C.T."/>
            <person name="Winkler M.E."/>
        </authorList>
    </citation>
    <scope>NUCLEOTIDE SEQUENCE</scope>
</reference>
<comment type="subcellular location">
    <subcellularLocation>
        <location evidence="1">Bacterial flagellum basal body</location>
    </subcellularLocation>
    <subcellularLocation>
        <location evidence="2">Cell membrane</location>
        <topology evidence="2">Multi-pass membrane protein</topology>
    </subcellularLocation>
</comment>
<evidence type="ECO:0000256" key="7">
    <source>
        <dbReference type="ARBA" id="ARBA00023143"/>
    </source>
</evidence>
<feature type="non-terminal residue" evidence="9">
    <location>
        <position position="1"/>
    </location>
</feature>
<evidence type="ECO:0000256" key="6">
    <source>
        <dbReference type="ARBA" id="ARBA00023136"/>
    </source>
</evidence>
<feature type="transmembrane region" description="Helical" evidence="8">
    <location>
        <begin position="97"/>
        <end position="117"/>
    </location>
</feature>
<dbReference type="InterPro" id="IPR006303">
    <property type="entry name" value="FliR"/>
</dbReference>
<dbReference type="PANTHER" id="PTHR30065:SF1">
    <property type="entry name" value="SURFACE PRESENTATION OF ANTIGENS PROTEIN SPAR"/>
    <property type="match status" value="1"/>
</dbReference>
<feature type="transmembrane region" description="Helical" evidence="8">
    <location>
        <begin position="17"/>
        <end position="35"/>
    </location>
</feature>
<dbReference type="GO" id="GO:0006605">
    <property type="term" value="P:protein targeting"/>
    <property type="evidence" value="ECO:0007669"/>
    <property type="project" value="InterPro"/>
</dbReference>
<evidence type="ECO:0008006" key="10">
    <source>
        <dbReference type="Google" id="ProtNLM"/>
    </source>
</evidence>
<keyword evidence="5 8" id="KW-1133">Transmembrane helix</keyword>
<accession>A0A382MXU7</accession>
<keyword evidence="4 8" id="KW-0812">Transmembrane</keyword>
<evidence type="ECO:0000256" key="8">
    <source>
        <dbReference type="SAM" id="Phobius"/>
    </source>
</evidence>
<evidence type="ECO:0000256" key="3">
    <source>
        <dbReference type="ARBA" id="ARBA00022475"/>
    </source>
</evidence>
<feature type="transmembrane region" description="Helical" evidence="8">
    <location>
        <begin position="181"/>
        <end position="204"/>
    </location>
</feature>
<dbReference type="AlphaFoldDB" id="A0A382MXU7"/>
<evidence type="ECO:0000256" key="4">
    <source>
        <dbReference type="ARBA" id="ARBA00022692"/>
    </source>
</evidence>
<feature type="transmembrane region" description="Helical" evidence="8">
    <location>
        <begin position="71"/>
        <end position="91"/>
    </location>
</feature>
<feature type="transmembrane region" description="Helical" evidence="8">
    <location>
        <begin position="41"/>
        <end position="59"/>
    </location>
</feature>
<dbReference type="EMBL" id="UINC01095796">
    <property type="protein sequence ID" value="SVC52161.1"/>
    <property type="molecule type" value="Genomic_DNA"/>
</dbReference>
<dbReference type="GO" id="GO:0044780">
    <property type="term" value="P:bacterial-type flagellum assembly"/>
    <property type="evidence" value="ECO:0007669"/>
    <property type="project" value="InterPro"/>
</dbReference>
<evidence type="ECO:0000256" key="2">
    <source>
        <dbReference type="ARBA" id="ARBA00004651"/>
    </source>
</evidence>
<dbReference type="GO" id="GO:0009425">
    <property type="term" value="C:bacterial-type flagellum basal body"/>
    <property type="evidence" value="ECO:0007669"/>
    <property type="project" value="UniProtKB-SubCell"/>
</dbReference>
<dbReference type="NCBIfam" id="TIGR01400">
    <property type="entry name" value="fliR"/>
    <property type="match status" value="1"/>
</dbReference>
<sequence length="263" mass="28840">YPVMGLFDLSPIEYQKFLFVLLRVGALIMFVPILGSAQVPSRIKIGLILFVSIAVFPMVRSTPMPDPKGLFELVICLFSEITIGVAVGYTARLMFTAVQIAGTVVDFQMGFGVVNVIDPQTETQVSITAQFQNILTILFFLALDAHHIIIGAIVESFFLINPSEVNFSTFTPEVMLMLFKATFITAVKIAAPIMAILFFISVGLGLVARTVPQMNVFIVGFPLQIGVGLLMVGLSMSFFSILIQGQIELLPERFLGIMQSFQS</sequence>
<gene>
    <name evidence="9" type="ORF">METZ01_LOCUS305015</name>
</gene>
<evidence type="ECO:0000256" key="5">
    <source>
        <dbReference type="ARBA" id="ARBA00022989"/>
    </source>
</evidence>
<dbReference type="GO" id="GO:0005886">
    <property type="term" value="C:plasma membrane"/>
    <property type="evidence" value="ECO:0007669"/>
    <property type="project" value="UniProtKB-SubCell"/>
</dbReference>
<dbReference type="PANTHER" id="PTHR30065">
    <property type="entry name" value="FLAGELLAR BIOSYNTHETIC PROTEIN FLIR"/>
    <property type="match status" value="1"/>
</dbReference>
<evidence type="ECO:0000313" key="9">
    <source>
        <dbReference type="EMBL" id="SVC52161.1"/>
    </source>
</evidence>
<name>A0A382MXU7_9ZZZZ</name>
<dbReference type="Pfam" id="PF01311">
    <property type="entry name" value="Bac_export_1"/>
    <property type="match status" value="1"/>
</dbReference>
<keyword evidence="6 8" id="KW-0472">Membrane</keyword>
<feature type="transmembrane region" description="Helical" evidence="8">
    <location>
        <begin position="137"/>
        <end position="161"/>
    </location>
</feature>
<keyword evidence="7" id="KW-0975">Bacterial flagellum</keyword>
<dbReference type="InterPro" id="IPR002010">
    <property type="entry name" value="T3SS_IM_R"/>
</dbReference>
<dbReference type="PRINTS" id="PR00953">
    <property type="entry name" value="TYPE3IMRPROT"/>
</dbReference>
<organism evidence="9">
    <name type="scientific">marine metagenome</name>
    <dbReference type="NCBI Taxonomy" id="408172"/>
    <lineage>
        <taxon>unclassified sequences</taxon>
        <taxon>metagenomes</taxon>
        <taxon>ecological metagenomes</taxon>
    </lineage>
</organism>
<feature type="transmembrane region" description="Helical" evidence="8">
    <location>
        <begin position="216"/>
        <end position="243"/>
    </location>
</feature>
<keyword evidence="3" id="KW-1003">Cell membrane</keyword>
<protein>
    <recommendedName>
        <fullName evidence="10">Flagellar biosynthetic protein FliR</fullName>
    </recommendedName>
</protein>
<proteinExistence type="predicted"/>